<dbReference type="InterPro" id="IPR027417">
    <property type="entry name" value="P-loop_NTPase"/>
</dbReference>
<dbReference type="AlphaFoldDB" id="A0A085GGC7"/>
<dbReference type="PANTHER" id="PTHR24221:SF654">
    <property type="entry name" value="ATP-BINDING CASSETTE SUB-FAMILY B MEMBER 6"/>
    <property type="match status" value="1"/>
</dbReference>
<dbReference type="GO" id="GO:0016887">
    <property type="term" value="F:ATP hydrolysis activity"/>
    <property type="evidence" value="ECO:0007669"/>
    <property type="project" value="InterPro"/>
</dbReference>
<dbReference type="InterPro" id="IPR003439">
    <property type="entry name" value="ABC_transporter-like_ATP-bd"/>
</dbReference>
<dbReference type="NCBIfam" id="NF007813">
    <property type="entry name" value="PRK10522.1"/>
    <property type="match status" value="1"/>
</dbReference>
<keyword evidence="3" id="KW-0547">Nucleotide-binding</keyword>
<dbReference type="Pfam" id="PF00005">
    <property type="entry name" value="ABC_tran"/>
    <property type="match status" value="1"/>
</dbReference>
<dbReference type="SUPFAM" id="SSF90123">
    <property type="entry name" value="ABC transporter transmembrane region"/>
    <property type="match status" value="1"/>
</dbReference>
<dbReference type="NCBIfam" id="TIGR01194">
    <property type="entry name" value="cyc_pep_trnsptr"/>
    <property type="match status" value="1"/>
</dbReference>
<dbReference type="InterPro" id="IPR005898">
    <property type="entry name" value="Cyc_pep_transpt_SyrD/YojI"/>
</dbReference>
<dbReference type="GO" id="GO:0005524">
    <property type="term" value="F:ATP binding"/>
    <property type="evidence" value="ECO:0007669"/>
    <property type="project" value="UniProtKB-KW"/>
</dbReference>
<dbReference type="InterPro" id="IPR036640">
    <property type="entry name" value="ABC1_TM_sf"/>
</dbReference>
<dbReference type="EC" id="3.6.1.15" evidence="10"/>
<sequence>MELLRVVFRQYRWPFLIVMALSLLSAALGIGLIAFINQRLIETPDISLSVLPEFLGLLLLLMAVTLGSQLALTTLGHHFVFRLRSEFIKRLMDTHVERVEQLGNAALLAGLTSDVRNITIAFVRLPELVQGIILTFGSAAYLAWLSPKMLGVTAIWVAVTIYGGYVLVARVYKHLAQLREIEDQLYNDYQTVIEGRKELALNRERAERVYEDTYIPHANDYRSHIIRADTYHLSAVNWSNIMMLGVIGLVFWMANSLGWSDTNVAATFSLTLLFLRTPMLSAVGALPTLLTAQVAFNKLNKFHLAPYDAAFPRSKEPVRWQTLEMRDVVFQYGDNTFSVGPLNLKIERGELLFLIGGNGSGKSTMAMLLTGLYQPVSGAIYLDGQKIDASNQDDYRKLFSAVFTDVWLFDRLLGPQGEQANPELVATWLERLQMSHKLELDNGTILNLKLSKGQKKRVALLLALAEERDIILLDEWAADQDPHFRREFYQTLLPLMQQMGKTIFAISHDDHYFIHADRLLEMRQGQLSELTGHDRDNASRDAVARTGN</sequence>
<dbReference type="GO" id="GO:0034040">
    <property type="term" value="F:ATPase-coupled lipid transmembrane transporter activity"/>
    <property type="evidence" value="ECO:0007669"/>
    <property type="project" value="TreeGrafter"/>
</dbReference>
<keyword evidence="4 10" id="KW-0067">ATP-binding</keyword>
<dbReference type="InterPro" id="IPR017871">
    <property type="entry name" value="ABC_transporter-like_CS"/>
</dbReference>
<feature type="domain" description="ABC transporter" evidence="8">
    <location>
        <begin position="323"/>
        <end position="547"/>
    </location>
</feature>
<dbReference type="EMBL" id="JMPI01000022">
    <property type="protein sequence ID" value="KFC82772.1"/>
    <property type="molecule type" value="Genomic_DNA"/>
</dbReference>
<dbReference type="SMART" id="SM00382">
    <property type="entry name" value="AAA"/>
    <property type="match status" value="1"/>
</dbReference>
<feature type="transmembrane region" description="Helical" evidence="7">
    <location>
        <begin position="231"/>
        <end position="253"/>
    </location>
</feature>
<dbReference type="GO" id="GO:0015833">
    <property type="term" value="P:peptide transport"/>
    <property type="evidence" value="ECO:0007669"/>
    <property type="project" value="InterPro"/>
</dbReference>
<evidence type="ECO:0000256" key="6">
    <source>
        <dbReference type="ARBA" id="ARBA00023136"/>
    </source>
</evidence>
<feature type="transmembrane region" description="Helical" evidence="7">
    <location>
        <begin position="125"/>
        <end position="144"/>
    </location>
</feature>
<dbReference type="PANTHER" id="PTHR24221">
    <property type="entry name" value="ATP-BINDING CASSETTE SUB-FAMILY B"/>
    <property type="match status" value="1"/>
</dbReference>
<dbReference type="SUPFAM" id="SSF52540">
    <property type="entry name" value="P-loop containing nucleoside triphosphate hydrolases"/>
    <property type="match status" value="1"/>
</dbReference>
<feature type="transmembrane region" description="Helical" evidence="7">
    <location>
        <begin position="150"/>
        <end position="172"/>
    </location>
</feature>
<dbReference type="PROSITE" id="PS50893">
    <property type="entry name" value="ABC_TRANSPORTER_2"/>
    <property type="match status" value="1"/>
</dbReference>
<dbReference type="FunFam" id="3.40.50.300:FF:001035">
    <property type="entry name" value="ABC transporter ATP-binding protein YojI"/>
    <property type="match status" value="1"/>
</dbReference>
<dbReference type="PROSITE" id="PS00211">
    <property type="entry name" value="ABC_TRANSPORTER_1"/>
    <property type="match status" value="1"/>
</dbReference>
<comment type="caution">
    <text evidence="10">The sequence shown here is derived from an EMBL/GenBank/DDBJ whole genome shotgun (WGS) entry which is preliminary data.</text>
</comment>
<feature type="transmembrane region" description="Helical" evidence="7">
    <location>
        <begin position="12"/>
        <end position="36"/>
    </location>
</feature>
<dbReference type="EC" id="3.6.1.3" evidence="10"/>
<keyword evidence="2 7" id="KW-0812">Transmembrane</keyword>
<keyword evidence="5 7" id="KW-1133">Transmembrane helix</keyword>
<organism evidence="10 11">
    <name type="scientific">Buttiauxella agrestis ATCC 33320</name>
    <dbReference type="NCBI Taxonomy" id="1006004"/>
    <lineage>
        <taxon>Bacteria</taxon>
        <taxon>Pseudomonadati</taxon>
        <taxon>Pseudomonadota</taxon>
        <taxon>Gammaproteobacteria</taxon>
        <taxon>Enterobacterales</taxon>
        <taxon>Enterobacteriaceae</taxon>
        <taxon>Buttiauxella</taxon>
    </lineage>
</organism>
<evidence type="ECO:0000256" key="5">
    <source>
        <dbReference type="ARBA" id="ARBA00022989"/>
    </source>
</evidence>
<evidence type="ECO:0000256" key="7">
    <source>
        <dbReference type="SAM" id="Phobius"/>
    </source>
</evidence>
<evidence type="ECO:0000256" key="2">
    <source>
        <dbReference type="ARBA" id="ARBA00022692"/>
    </source>
</evidence>
<evidence type="ECO:0000256" key="4">
    <source>
        <dbReference type="ARBA" id="ARBA00022840"/>
    </source>
</evidence>
<dbReference type="RefSeq" id="WP_034494106.1">
    <property type="nucleotide sequence ID" value="NZ_JMPI01000022.1"/>
</dbReference>
<evidence type="ECO:0000259" key="8">
    <source>
        <dbReference type="PROSITE" id="PS50893"/>
    </source>
</evidence>
<keyword evidence="6 7" id="KW-0472">Membrane</keyword>
<feature type="transmembrane region" description="Helical" evidence="7">
    <location>
        <begin position="273"/>
        <end position="296"/>
    </location>
</feature>
<dbReference type="STRING" id="1006004.GBAG_1141"/>
<dbReference type="GO" id="GO:0005886">
    <property type="term" value="C:plasma membrane"/>
    <property type="evidence" value="ECO:0007669"/>
    <property type="project" value="UniProtKB-SubCell"/>
</dbReference>
<dbReference type="OrthoDB" id="9760776at2"/>
<dbReference type="Gene3D" id="1.20.1560.10">
    <property type="entry name" value="ABC transporter type 1, transmembrane domain"/>
    <property type="match status" value="1"/>
</dbReference>
<dbReference type="eggNOG" id="COG4615">
    <property type="taxonomic scope" value="Bacteria"/>
</dbReference>
<feature type="domain" description="ABC transmembrane type-1" evidence="9">
    <location>
        <begin position="15"/>
        <end position="291"/>
    </location>
</feature>
<name>A0A085GGC7_9ENTR</name>
<gene>
    <name evidence="10" type="primary">yojI</name>
    <name evidence="10" type="ORF">GBAG_1141</name>
</gene>
<evidence type="ECO:0000256" key="1">
    <source>
        <dbReference type="ARBA" id="ARBA00004651"/>
    </source>
</evidence>
<dbReference type="GO" id="GO:0140359">
    <property type="term" value="F:ABC-type transporter activity"/>
    <property type="evidence" value="ECO:0007669"/>
    <property type="project" value="InterPro"/>
</dbReference>
<evidence type="ECO:0000313" key="11">
    <source>
        <dbReference type="Proteomes" id="UP000028653"/>
    </source>
</evidence>
<comment type="subcellular location">
    <subcellularLocation>
        <location evidence="1">Cell membrane</location>
        <topology evidence="1">Multi-pass membrane protein</topology>
    </subcellularLocation>
</comment>
<accession>A0A085GGC7</accession>
<dbReference type="InterPro" id="IPR011527">
    <property type="entry name" value="ABC1_TM_dom"/>
</dbReference>
<dbReference type="CDD" id="cd03228">
    <property type="entry name" value="ABCC_MRP_Like"/>
    <property type="match status" value="1"/>
</dbReference>
<protein>
    <submittedName>
        <fullName evidence="10">Putative transporter ATP-binding component</fullName>
        <ecNumber evidence="10">3.6.1.15</ecNumber>
        <ecNumber evidence="10">3.6.1.3</ecNumber>
    </submittedName>
</protein>
<feature type="transmembrane region" description="Helical" evidence="7">
    <location>
        <begin position="56"/>
        <end position="81"/>
    </location>
</feature>
<dbReference type="Gene3D" id="3.40.50.300">
    <property type="entry name" value="P-loop containing nucleotide triphosphate hydrolases"/>
    <property type="match status" value="1"/>
</dbReference>
<evidence type="ECO:0000259" key="9">
    <source>
        <dbReference type="PROSITE" id="PS50929"/>
    </source>
</evidence>
<proteinExistence type="predicted"/>
<dbReference type="PROSITE" id="PS50929">
    <property type="entry name" value="ABC_TM1F"/>
    <property type="match status" value="1"/>
</dbReference>
<dbReference type="GO" id="GO:1904680">
    <property type="term" value="F:peptide transmembrane transporter activity"/>
    <property type="evidence" value="ECO:0007669"/>
    <property type="project" value="InterPro"/>
</dbReference>
<reference evidence="10 11" key="1">
    <citation type="submission" date="2014-05" db="EMBL/GenBank/DDBJ databases">
        <title>ATOL: Assembling a taxonomically balanced genome-scale reconstruction of the evolutionary history of the Enterobacteriaceae.</title>
        <authorList>
            <person name="Plunkett G.III."/>
            <person name="Neeno-Eckwall E.C."/>
            <person name="Glasner J.D."/>
            <person name="Perna N.T."/>
        </authorList>
    </citation>
    <scope>NUCLEOTIDE SEQUENCE [LARGE SCALE GENOMIC DNA]</scope>
    <source>
        <strain evidence="10 11">ATCC 33320</strain>
    </source>
</reference>
<dbReference type="InterPro" id="IPR003593">
    <property type="entry name" value="AAA+_ATPase"/>
</dbReference>
<keyword evidence="11" id="KW-1185">Reference proteome</keyword>
<evidence type="ECO:0000256" key="3">
    <source>
        <dbReference type="ARBA" id="ARBA00022741"/>
    </source>
</evidence>
<dbReference type="InterPro" id="IPR039421">
    <property type="entry name" value="Type_1_exporter"/>
</dbReference>
<dbReference type="Proteomes" id="UP000028653">
    <property type="component" value="Unassembled WGS sequence"/>
</dbReference>
<evidence type="ECO:0000313" key="10">
    <source>
        <dbReference type="EMBL" id="KFC82772.1"/>
    </source>
</evidence>
<keyword evidence="10" id="KW-0378">Hydrolase</keyword>